<evidence type="ECO:0000313" key="1">
    <source>
        <dbReference type="EMBL" id="KAJ7627202.1"/>
    </source>
</evidence>
<name>A0AAD7FMG3_9AGAR</name>
<sequence>MDVPSLRKQLSEISEAIQQQKMVLRDLEQRQTTVQGQLNALLDPVTRMPPEIASEIFVQCLPEGYTSVSPSQPPTIFLHVSRSWKDIALSTPALWTSLTDMAISNADQLEVFERQLTFSRNLPLSLSLGCTKALALEDAEYEEDPVLWDTLAVADLVKPHAHRVRALTLELDDFDLAFGNLRTLKVKGPGRILQPVPNVLQLLRSSPNLVEFHIGDVEFSDAAADVPAPLTLTALNHLDMSNDRYFRQDPGPMLRWLTLPALRSFSNSSAEIPVDELVSFLTRSSPPLQSLSLRQSEIFHTQRVSPNIFILMHLPDYVHSPKESNPT</sequence>
<reference evidence="1" key="1">
    <citation type="submission" date="2023-03" db="EMBL/GenBank/DDBJ databases">
        <title>Massive genome expansion in bonnet fungi (Mycena s.s.) driven by repeated elements and novel gene families across ecological guilds.</title>
        <authorList>
            <consortium name="Lawrence Berkeley National Laboratory"/>
            <person name="Harder C.B."/>
            <person name="Miyauchi S."/>
            <person name="Viragh M."/>
            <person name="Kuo A."/>
            <person name="Thoen E."/>
            <person name="Andreopoulos B."/>
            <person name="Lu D."/>
            <person name="Skrede I."/>
            <person name="Drula E."/>
            <person name="Henrissat B."/>
            <person name="Morin E."/>
            <person name="Kohler A."/>
            <person name="Barry K."/>
            <person name="LaButti K."/>
            <person name="Morin E."/>
            <person name="Salamov A."/>
            <person name="Lipzen A."/>
            <person name="Mereny Z."/>
            <person name="Hegedus B."/>
            <person name="Baldrian P."/>
            <person name="Stursova M."/>
            <person name="Weitz H."/>
            <person name="Taylor A."/>
            <person name="Grigoriev I.V."/>
            <person name="Nagy L.G."/>
            <person name="Martin F."/>
            <person name="Kauserud H."/>
        </authorList>
    </citation>
    <scope>NUCLEOTIDE SEQUENCE</scope>
    <source>
        <strain evidence="1">9284</strain>
    </source>
</reference>
<proteinExistence type="predicted"/>
<evidence type="ECO:0008006" key="3">
    <source>
        <dbReference type="Google" id="ProtNLM"/>
    </source>
</evidence>
<comment type="caution">
    <text evidence="1">The sequence shown here is derived from an EMBL/GenBank/DDBJ whole genome shotgun (WGS) entry which is preliminary data.</text>
</comment>
<accession>A0AAD7FMG3</accession>
<dbReference type="InterPro" id="IPR032675">
    <property type="entry name" value="LRR_dom_sf"/>
</dbReference>
<gene>
    <name evidence="1" type="ORF">FB45DRAFT_58716</name>
</gene>
<organism evidence="1 2">
    <name type="scientific">Roridomyces roridus</name>
    <dbReference type="NCBI Taxonomy" id="1738132"/>
    <lineage>
        <taxon>Eukaryota</taxon>
        <taxon>Fungi</taxon>
        <taxon>Dikarya</taxon>
        <taxon>Basidiomycota</taxon>
        <taxon>Agaricomycotina</taxon>
        <taxon>Agaricomycetes</taxon>
        <taxon>Agaricomycetidae</taxon>
        <taxon>Agaricales</taxon>
        <taxon>Marasmiineae</taxon>
        <taxon>Mycenaceae</taxon>
        <taxon>Roridomyces</taxon>
    </lineage>
</organism>
<evidence type="ECO:0000313" key="2">
    <source>
        <dbReference type="Proteomes" id="UP001221142"/>
    </source>
</evidence>
<dbReference type="Gene3D" id="3.80.10.10">
    <property type="entry name" value="Ribonuclease Inhibitor"/>
    <property type="match status" value="1"/>
</dbReference>
<protein>
    <recommendedName>
        <fullName evidence="3">F-box domain-containing protein</fullName>
    </recommendedName>
</protein>
<dbReference type="EMBL" id="JARKIF010000011">
    <property type="protein sequence ID" value="KAJ7627202.1"/>
    <property type="molecule type" value="Genomic_DNA"/>
</dbReference>
<dbReference type="Proteomes" id="UP001221142">
    <property type="component" value="Unassembled WGS sequence"/>
</dbReference>
<dbReference type="AlphaFoldDB" id="A0AAD7FMG3"/>
<dbReference type="SUPFAM" id="SSF52047">
    <property type="entry name" value="RNI-like"/>
    <property type="match status" value="1"/>
</dbReference>
<keyword evidence="2" id="KW-1185">Reference proteome</keyword>